<dbReference type="Proteomes" id="UP000251993">
    <property type="component" value="Chromosome"/>
</dbReference>
<gene>
    <name evidence="1" type="ORF">DR864_02255</name>
</gene>
<organism evidence="1 2">
    <name type="scientific">Runella rosea</name>
    <dbReference type="NCBI Taxonomy" id="2259595"/>
    <lineage>
        <taxon>Bacteria</taxon>
        <taxon>Pseudomonadati</taxon>
        <taxon>Bacteroidota</taxon>
        <taxon>Cytophagia</taxon>
        <taxon>Cytophagales</taxon>
        <taxon>Spirosomataceae</taxon>
        <taxon>Runella</taxon>
    </lineage>
</organism>
<evidence type="ECO:0000313" key="1">
    <source>
        <dbReference type="EMBL" id="AXE16631.1"/>
    </source>
</evidence>
<name>A0A344TDB0_9BACT</name>
<accession>A0A344TDB0</accession>
<proteinExistence type="predicted"/>
<dbReference type="AlphaFoldDB" id="A0A344TDB0"/>
<sequence length="62" mass="7108">MWAETLRRKDPFLFIYFQLTTNTDDSQNSSLANHRVTILGLKPTAIARPEDGNIVPELDNDF</sequence>
<reference evidence="1 2" key="1">
    <citation type="submission" date="2018-07" db="EMBL/GenBank/DDBJ databases">
        <title>Genome sequencing of Runella.</title>
        <authorList>
            <person name="Baek M.-G."/>
            <person name="Yi H."/>
        </authorList>
    </citation>
    <scope>NUCLEOTIDE SEQUENCE [LARGE SCALE GENOMIC DNA]</scope>
    <source>
        <strain evidence="1 2">HYN0085</strain>
    </source>
</reference>
<keyword evidence="2" id="KW-1185">Reference proteome</keyword>
<evidence type="ECO:0000313" key="2">
    <source>
        <dbReference type="Proteomes" id="UP000251993"/>
    </source>
</evidence>
<dbReference type="KEGG" id="run:DR864_02255"/>
<protein>
    <submittedName>
        <fullName evidence="1">Uncharacterized protein</fullName>
    </submittedName>
</protein>
<dbReference type="EMBL" id="CP030850">
    <property type="protein sequence ID" value="AXE16631.1"/>
    <property type="molecule type" value="Genomic_DNA"/>
</dbReference>